<feature type="domain" description="Chitin-binding type-2" evidence="7">
    <location>
        <begin position="238"/>
        <end position="296"/>
    </location>
</feature>
<dbReference type="EMBL" id="CAXITT010000182">
    <property type="protein sequence ID" value="CAL1534775.1"/>
    <property type="molecule type" value="Genomic_DNA"/>
</dbReference>
<dbReference type="PROSITE" id="PS50940">
    <property type="entry name" value="CHIT_BIND_II"/>
    <property type="match status" value="4"/>
</dbReference>
<reference evidence="8 9" key="1">
    <citation type="submission" date="2024-04" db="EMBL/GenBank/DDBJ databases">
        <authorList>
            <consortium name="Genoscope - CEA"/>
            <person name="William W."/>
        </authorList>
    </citation>
    <scope>NUCLEOTIDE SEQUENCE [LARGE SCALE GENOMIC DNA]</scope>
</reference>
<evidence type="ECO:0000256" key="4">
    <source>
        <dbReference type="ARBA" id="ARBA00023157"/>
    </source>
</evidence>
<evidence type="ECO:0000313" key="8">
    <source>
        <dbReference type="EMBL" id="CAL1534775.1"/>
    </source>
</evidence>
<feature type="domain" description="Chitin-binding type-2" evidence="7">
    <location>
        <begin position="165"/>
        <end position="224"/>
    </location>
</feature>
<comment type="caution">
    <text evidence="8">The sequence shown here is derived from an EMBL/GenBank/DDBJ whole genome shotgun (WGS) entry which is preliminary data.</text>
</comment>
<dbReference type="Proteomes" id="UP001497497">
    <property type="component" value="Unassembled WGS sequence"/>
</dbReference>
<evidence type="ECO:0000256" key="3">
    <source>
        <dbReference type="ARBA" id="ARBA00022737"/>
    </source>
</evidence>
<keyword evidence="5" id="KW-0325">Glycoprotein</keyword>
<sequence>MANQNVFILVSLGLLACLVRLTVSQDYCRVSSLSNGVHAHPTTCNQYILCLDGATRTYSCPPQLVFDPVVRACVDSSIAHPCNPSTAGQVTSASQGYCALYSWPSGVHPHPTTCQLYILCEQGITHVLPCSSGLLFDLVYGACVDANIANPCHATTAPPVTAVNQDYCRLHGMVNGIHSHPLTCQQYILCTNGNTHIYSCESGLLFEATFNACVDNHLAVTCSNHGVTVNPVTSAGLSTVCETYKLQGGIYPDPANCDYFIECLDGITHIMQCPDGLKFNVRSGSCEHHGNVDCSLNYAYSFQHVSG</sequence>
<evidence type="ECO:0000256" key="2">
    <source>
        <dbReference type="ARBA" id="ARBA00022729"/>
    </source>
</evidence>
<name>A0AAV2HMT2_LYMST</name>
<keyword evidence="1" id="KW-0147">Chitin-binding</keyword>
<dbReference type="InterPro" id="IPR002557">
    <property type="entry name" value="Chitin-bd_dom"/>
</dbReference>
<feature type="domain" description="Chitin-binding type-2" evidence="7">
    <location>
        <begin position="95"/>
        <end position="154"/>
    </location>
</feature>
<gene>
    <name evidence="8" type="ORF">GSLYS_00008735001</name>
</gene>
<dbReference type="GO" id="GO:0005576">
    <property type="term" value="C:extracellular region"/>
    <property type="evidence" value="ECO:0007669"/>
    <property type="project" value="InterPro"/>
</dbReference>
<evidence type="ECO:0000256" key="1">
    <source>
        <dbReference type="ARBA" id="ARBA00022669"/>
    </source>
</evidence>
<evidence type="ECO:0000313" key="9">
    <source>
        <dbReference type="Proteomes" id="UP001497497"/>
    </source>
</evidence>
<dbReference type="GO" id="GO:0008061">
    <property type="term" value="F:chitin binding"/>
    <property type="evidence" value="ECO:0007669"/>
    <property type="project" value="UniProtKB-KW"/>
</dbReference>
<organism evidence="8 9">
    <name type="scientific">Lymnaea stagnalis</name>
    <name type="common">Great pond snail</name>
    <name type="synonym">Helix stagnalis</name>
    <dbReference type="NCBI Taxonomy" id="6523"/>
    <lineage>
        <taxon>Eukaryota</taxon>
        <taxon>Metazoa</taxon>
        <taxon>Spiralia</taxon>
        <taxon>Lophotrochozoa</taxon>
        <taxon>Mollusca</taxon>
        <taxon>Gastropoda</taxon>
        <taxon>Heterobranchia</taxon>
        <taxon>Euthyneura</taxon>
        <taxon>Panpulmonata</taxon>
        <taxon>Hygrophila</taxon>
        <taxon>Lymnaeoidea</taxon>
        <taxon>Lymnaeidae</taxon>
        <taxon>Lymnaea</taxon>
    </lineage>
</organism>
<dbReference type="SUPFAM" id="SSF57625">
    <property type="entry name" value="Invertebrate chitin-binding proteins"/>
    <property type="match status" value="4"/>
</dbReference>
<dbReference type="Gene3D" id="2.170.140.10">
    <property type="entry name" value="Chitin binding domain"/>
    <property type="match status" value="4"/>
</dbReference>
<feature type="signal peptide" evidence="6">
    <location>
        <begin position="1"/>
        <end position="24"/>
    </location>
</feature>
<feature type="domain" description="Chitin-binding type-2" evidence="7">
    <location>
        <begin position="25"/>
        <end position="84"/>
    </location>
</feature>
<dbReference type="AlphaFoldDB" id="A0AAV2HMT2"/>
<accession>A0AAV2HMT2</accession>
<evidence type="ECO:0000259" key="7">
    <source>
        <dbReference type="PROSITE" id="PS50940"/>
    </source>
</evidence>
<dbReference type="Pfam" id="PF01607">
    <property type="entry name" value="CBM_14"/>
    <property type="match status" value="4"/>
</dbReference>
<protein>
    <recommendedName>
        <fullName evidence="7">Chitin-binding type-2 domain-containing protein</fullName>
    </recommendedName>
</protein>
<dbReference type="PANTHER" id="PTHR23301:SF0">
    <property type="entry name" value="CHITIN-BINDING TYPE-2 DOMAIN-CONTAINING PROTEIN-RELATED"/>
    <property type="match status" value="1"/>
</dbReference>
<dbReference type="PANTHER" id="PTHR23301">
    <property type="entry name" value="CHITIN BINDING PERITROPHIN-A"/>
    <property type="match status" value="1"/>
</dbReference>
<dbReference type="SMART" id="SM00494">
    <property type="entry name" value="ChtBD2"/>
    <property type="match status" value="4"/>
</dbReference>
<keyword evidence="4" id="KW-1015">Disulfide bond</keyword>
<keyword evidence="9" id="KW-1185">Reference proteome</keyword>
<dbReference type="InterPro" id="IPR036508">
    <property type="entry name" value="Chitin-bd_dom_sf"/>
</dbReference>
<evidence type="ECO:0000256" key="6">
    <source>
        <dbReference type="SAM" id="SignalP"/>
    </source>
</evidence>
<feature type="chain" id="PRO_5043595433" description="Chitin-binding type-2 domain-containing protein" evidence="6">
    <location>
        <begin position="25"/>
        <end position="307"/>
    </location>
</feature>
<dbReference type="InterPro" id="IPR051940">
    <property type="entry name" value="Chitin_bind-dev_reg"/>
</dbReference>
<evidence type="ECO:0000256" key="5">
    <source>
        <dbReference type="ARBA" id="ARBA00023180"/>
    </source>
</evidence>
<proteinExistence type="predicted"/>
<keyword evidence="3" id="KW-0677">Repeat</keyword>
<keyword evidence="2 6" id="KW-0732">Signal</keyword>